<organism evidence="17 18">
    <name type="scientific">Sphingomonas mollis</name>
    <dbReference type="NCBI Taxonomy" id="2795726"/>
    <lineage>
        <taxon>Bacteria</taxon>
        <taxon>Pseudomonadati</taxon>
        <taxon>Pseudomonadota</taxon>
        <taxon>Alphaproteobacteria</taxon>
        <taxon>Sphingomonadales</taxon>
        <taxon>Sphingomonadaceae</taxon>
        <taxon>Sphingomonas</taxon>
    </lineage>
</organism>
<dbReference type="SUPFAM" id="SSF47384">
    <property type="entry name" value="Homodimeric domain of signal transducing histidine kinase"/>
    <property type="match status" value="1"/>
</dbReference>
<sequence length="427" mass="44833">MSSFADPLRTRSIAWPIFALVIVSVVVATLVIFVVTFNGPPPRMAPGASANVVQMLRTGAAPADVGSRLAFDRRAAAPSPGGGFHPDPAAARGLAAELGVPVSDVAAFTMRPPEQDRSAFGRDFVLGWRTNGEWRVVETPSPFLAPWHMKTLAAMLIAIVALAVPAWALARAISRPLAEVARAAEQARAGTTLPTLPSGGAREVRVLSGAVAAMHARLAAHAAGRTTMLAAIAHDMGTPLSRLSFRVEQLPEASRDRAAADIAEMRAMIAAALAFARDETSDITPRLDLGSLIESLVDDMVDAGAPVTIVTGPRAVIRGDSAALRRLFTNLLENAIRYGEQATIGWHVTWGNVEVTVDDHGPGIDPATVERLFEPFVRGDPSRNRATGGTGLGLAIVRSIANRHGGEAVLENGPTGARARVTLPLAS</sequence>
<evidence type="ECO:0000256" key="12">
    <source>
        <dbReference type="ARBA" id="ARBA00023012"/>
    </source>
</evidence>
<dbReference type="InterPro" id="IPR004358">
    <property type="entry name" value="Sig_transdc_His_kin-like_C"/>
</dbReference>
<evidence type="ECO:0000313" key="17">
    <source>
        <dbReference type="EMBL" id="MBJ6122030.1"/>
    </source>
</evidence>
<keyword evidence="8" id="KW-0547">Nucleotide-binding</keyword>
<dbReference type="SUPFAM" id="SSF55874">
    <property type="entry name" value="ATPase domain of HSP90 chaperone/DNA topoisomerase II/histidine kinase"/>
    <property type="match status" value="1"/>
</dbReference>
<evidence type="ECO:0000259" key="15">
    <source>
        <dbReference type="PROSITE" id="PS50109"/>
    </source>
</evidence>
<feature type="domain" description="HAMP" evidence="16">
    <location>
        <begin position="171"/>
        <end position="223"/>
    </location>
</feature>
<dbReference type="InterPro" id="IPR050980">
    <property type="entry name" value="2C_sensor_his_kinase"/>
</dbReference>
<dbReference type="CDD" id="cd00075">
    <property type="entry name" value="HATPase"/>
    <property type="match status" value="1"/>
</dbReference>
<dbReference type="InterPro" id="IPR036097">
    <property type="entry name" value="HisK_dim/P_sf"/>
</dbReference>
<keyword evidence="4" id="KW-1003">Cell membrane</keyword>
<dbReference type="RefSeq" id="WP_199037325.1">
    <property type="nucleotide sequence ID" value="NZ_JAELXS010000004.1"/>
</dbReference>
<dbReference type="Gene3D" id="3.30.565.10">
    <property type="entry name" value="Histidine kinase-like ATPase, C-terminal domain"/>
    <property type="match status" value="1"/>
</dbReference>
<feature type="transmembrane region" description="Helical" evidence="14">
    <location>
        <begin position="12"/>
        <end position="37"/>
    </location>
</feature>
<reference evidence="18" key="1">
    <citation type="submission" date="2020-12" db="EMBL/GenBank/DDBJ databases">
        <title>Hymenobacter sp.</title>
        <authorList>
            <person name="Kim M.K."/>
        </authorList>
    </citation>
    <scope>NUCLEOTIDE SEQUENCE [LARGE SCALE GENOMIC DNA]</scope>
    <source>
        <strain evidence="18">BT553</strain>
    </source>
</reference>
<keyword evidence="5" id="KW-0597">Phosphoprotein</keyword>
<dbReference type="EC" id="2.7.13.3" evidence="3"/>
<proteinExistence type="predicted"/>
<keyword evidence="9 17" id="KW-0418">Kinase</keyword>
<dbReference type="InterPro" id="IPR003660">
    <property type="entry name" value="HAMP_dom"/>
</dbReference>
<keyword evidence="10" id="KW-0067">ATP-binding</keyword>
<evidence type="ECO:0000256" key="14">
    <source>
        <dbReference type="SAM" id="Phobius"/>
    </source>
</evidence>
<evidence type="ECO:0000256" key="1">
    <source>
        <dbReference type="ARBA" id="ARBA00000085"/>
    </source>
</evidence>
<evidence type="ECO:0000256" key="8">
    <source>
        <dbReference type="ARBA" id="ARBA00022741"/>
    </source>
</evidence>
<dbReference type="PANTHER" id="PTHR44936">
    <property type="entry name" value="SENSOR PROTEIN CREC"/>
    <property type="match status" value="1"/>
</dbReference>
<evidence type="ECO:0000259" key="16">
    <source>
        <dbReference type="PROSITE" id="PS50885"/>
    </source>
</evidence>
<dbReference type="PROSITE" id="PS50109">
    <property type="entry name" value="HIS_KIN"/>
    <property type="match status" value="1"/>
</dbReference>
<dbReference type="SMART" id="SM00304">
    <property type="entry name" value="HAMP"/>
    <property type="match status" value="1"/>
</dbReference>
<dbReference type="EMBL" id="JAELXS010000004">
    <property type="protein sequence ID" value="MBJ6122030.1"/>
    <property type="molecule type" value="Genomic_DNA"/>
</dbReference>
<evidence type="ECO:0000256" key="9">
    <source>
        <dbReference type="ARBA" id="ARBA00022777"/>
    </source>
</evidence>
<evidence type="ECO:0000256" key="13">
    <source>
        <dbReference type="ARBA" id="ARBA00023136"/>
    </source>
</evidence>
<evidence type="ECO:0000256" key="6">
    <source>
        <dbReference type="ARBA" id="ARBA00022679"/>
    </source>
</evidence>
<protein>
    <recommendedName>
        <fullName evidence="3">histidine kinase</fullName>
        <ecNumber evidence="3">2.7.13.3</ecNumber>
    </recommendedName>
</protein>
<keyword evidence="13 14" id="KW-0472">Membrane</keyword>
<keyword evidence="6" id="KW-0808">Transferase</keyword>
<dbReference type="InterPro" id="IPR003594">
    <property type="entry name" value="HATPase_dom"/>
</dbReference>
<dbReference type="InterPro" id="IPR036890">
    <property type="entry name" value="HATPase_C_sf"/>
</dbReference>
<accession>A0ABS0XQK7</accession>
<name>A0ABS0XQK7_9SPHN</name>
<comment type="catalytic activity">
    <reaction evidence="1">
        <text>ATP + protein L-histidine = ADP + protein N-phospho-L-histidine.</text>
        <dbReference type="EC" id="2.7.13.3"/>
    </reaction>
</comment>
<evidence type="ECO:0000256" key="5">
    <source>
        <dbReference type="ARBA" id="ARBA00022553"/>
    </source>
</evidence>
<gene>
    <name evidence="17" type="ORF">JAO74_09525</name>
</gene>
<evidence type="ECO:0000313" key="18">
    <source>
        <dbReference type="Proteomes" id="UP000640426"/>
    </source>
</evidence>
<keyword evidence="4" id="KW-0997">Cell inner membrane</keyword>
<feature type="transmembrane region" description="Helical" evidence="14">
    <location>
        <begin position="152"/>
        <end position="170"/>
    </location>
</feature>
<keyword evidence="11 14" id="KW-1133">Transmembrane helix</keyword>
<evidence type="ECO:0000256" key="11">
    <source>
        <dbReference type="ARBA" id="ARBA00022989"/>
    </source>
</evidence>
<keyword evidence="12" id="KW-0902">Two-component regulatory system</keyword>
<evidence type="ECO:0000256" key="2">
    <source>
        <dbReference type="ARBA" id="ARBA00004429"/>
    </source>
</evidence>
<dbReference type="PRINTS" id="PR00344">
    <property type="entry name" value="BCTRLSENSOR"/>
</dbReference>
<dbReference type="PANTHER" id="PTHR44936:SF5">
    <property type="entry name" value="SENSOR HISTIDINE KINASE ENVZ"/>
    <property type="match status" value="1"/>
</dbReference>
<comment type="caution">
    <text evidence="17">The sequence shown here is derived from an EMBL/GenBank/DDBJ whole genome shotgun (WGS) entry which is preliminary data.</text>
</comment>
<dbReference type="PROSITE" id="PS50885">
    <property type="entry name" value="HAMP"/>
    <property type="match status" value="1"/>
</dbReference>
<dbReference type="InterPro" id="IPR005467">
    <property type="entry name" value="His_kinase_dom"/>
</dbReference>
<feature type="domain" description="Histidine kinase" evidence="15">
    <location>
        <begin position="231"/>
        <end position="427"/>
    </location>
</feature>
<evidence type="ECO:0000256" key="4">
    <source>
        <dbReference type="ARBA" id="ARBA00022519"/>
    </source>
</evidence>
<dbReference type="GO" id="GO:0016301">
    <property type="term" value="F:kinase activity"/>
    <property type="evidence" value="ECO:0007669"/>
    <property type="project" value="UniProtKB-KW"/>
</dbReference>
<evidence type="ECO:0000256" key="7">
    <source>
        <dbReference type="ARBA" id="ARBA00022692"/>
    </source>
</evidence>
<dbReference type="Proteomes" id="UP000640426">
    <property type="component" value="Unassembled WGS sequence"/>
</dbReference>
<comment type="subcellular location">
    <subcellularLocation>
        <location evidence="2">Cell inner membrane</location>
        <topology evidence="2">Multi-pass membrane protein</topology>
    </subcellularLocation>
</comment>
<keyword evidence="18" id="KW-1185">Reference proteome</keyword>
<keyword evidence="7 14" id="KW-0812">Transmembrane</keyword>
<dbReference type="Gene3D" id="1.10.287.130">
    <property type="match status" value="1"/>
</dbReference>
<dbReference type="Pfam" id="PF02518">
    <property type="entry name" value="HATPase_c"/>
    <property type="match status" value="1"/>
</dbReference>
<dbReference type="SMART" id="SM00387">
    <property type="entry name" value="HATPase_c"/>
    <property type="match status" value="1"/>
</dbReference>
<evidence type="ECO:0000256" key="3">
    <source>
        <dbReference type="ARBA" id="ARBA00012438"/>
    </source>
</evidence>
<evidence type="ECO:0000256" key="10">
    <source>
        <dbReference type="ARBA" id="ARBA00022840"/>
    </source>
</evidence>